<keyword evidence="5" id="KW-0812">Transmembrane</keyword>
<dbReference type="SUPFAM" id="SSF50998">
    <property type="entry name" value="Quinoprotein alcohol dehydrogenase-like"/>
    <property type="match status" value="1"/>
</dbReference>
<evidence type="ECO:0000256" key="1">
    <source>
        <dbReference type="ARBA" id="ARBA00004115"/>
    </source>
</evidence>
<accession>A0A7H9AVE5</accession>
<evidence type="ECO:0000256" key="3">
    <source>
        <dbReference type="ARBA" id="ARBA00011276"/>
    </source>
</evidence>
<dbReference type="GO" id="GO:0072546">
    <property type="term" value="C:EMC complex"/>
    <property type="evidence" value="ECO:0007669"/>
    <property type="project" value="InterPro"/>
</dbReference>
<dbReference type="GO" id="GO:0034975">
    <property type="term" value="P:protein folding in endoplasmic reticulum"/>
    <property type="evidence" value="ECO:0007669"/>
    <property type="project" value="TreeGrafter"/>
</dbReference>
<protein>
    <recommendedName>
        <fullName evidence="4">ER membrane protein complex subunit 1</fullName>
    </recommendedName>
</protein>
<comment type="similarity">
    <text evidence="2">Belongs to the EMC1 family.</text>
</comment>
<dbReference type="EMBL" id="CP058604">
    <property type="protein sequence ID" value="QLG70107.1"/>
    <property type="molecule type" value="Genomic_DNA"/>
</dbReference>
<feature type="signal peptide" evidence="11">
    <location>
        <begin position="1"/>
        <end position="20"/>
    </location>
</feature>
<dbReference type="GeneID" id="59233743"/>
<dbReference type="RefSeq" id="XP_037141835.1">
    <property type="nucleotide sequence ID" value="XM_037285940.1"/>
</dbReference>
<keyword evidence="6 11" id="KW-0732">Signal</keyword>
<reference evidence="13 14" key="1">
    <citation type="submission" date="2020-07" db="EMBL/GenBank/DDBJ databases">
        <title>The yeast mating-type switching endonuclease HO is a domesticated member of an unorthodox homing genetic element family.</title>
        <authorList>
            <person name="Coughlan A.Y."/>
            <person name="Lombardi L."/>
            <person name="Braun-Galleani S."/>
            <person name="Martos A.R."/>
            <person name="Galeote V."/>
            <person name="Bigey F."/>
            <person name="Dequin S."/>
            <person name="Byrne K.P."/>
            <person name="Wolfe K.H."/>
        </authorList>
    </citation>
    <scope>NUCLEOTIDE SEQUENCE [LARGE SCALE GENOMIC DNA]</scope>
    <source>
        <strain evidence="13 14">NRRL Y-6702</strain>
    </source>
</reference>
<comment type="subcellular location">
    <subcellularLocation>
        <location evidence="1">Endoplasmic reticulum membrane</location>
        <topology evidence="1">Single-pass type I membrane protein</topology>
    </subcellularLocation>
</comment>
<organism evidence="13 14">
    <name type="scientific">Zygotorulaspora mrakii</name>
    <name type="common">Zygosaccharomyces mrakii</name>
    <dbReference type="NCBI Taxonomy" id="42260"/>
    <lineage>
        <taxon>Eukaryota</taxon>
        <taxon>Fungi</taxon>
        <taxon>Dikarya</taxon>
        <taxon>Ascomycota</taxon>
        <taxon>Saccharomycotina</taxon>
        <taxon>Saccharomycetes</taxon>
        <taxon>Saccharomycetales</taxon>
        <taxon>Saccharomycetaceae</taxon>
        <taxon>Zygotorulaspora</taxon>
    </lineage>
</organism>
<proteinExistence type="inferred from homology"/>
<evidence type="ECO:0000256" key="11">
    <source>
        <dbReference type="SAM" id="SignalP"/>
    </source>
</evidence>
<evidence type="ECO:0000256" key="4">
    <source>
        <dbReference type="ARBA" id="ARBA00020824"/>
    </source>
</evidence>
<feature type="chain" id="PRO_5028838535" description="ER membrane protein complex subunit 1" evidence="11">
    <location>
        <begin position="21"/>
        <end position="737"/>
    </location>
</feature>
<keyword evidence="14" id="KW-1185">Reference proteome</keyword>
<evidence type="ECO:0000256" key="2">
    <source>
        <dbReference type="ARBA" id="ARBA00007904"/>
    </source>
</evidence>
<evidence type="ECO:0000256" key="10">
    <source>
        <dbReference type="ARBA" id="ARBA00023180"/>
    </source>
</evidence>
<evidence type="ECO:0000256" key="9">
    <source>
        <dbReference type="ARBA" id="ARBA00023136"/>
    </source>
</evidence>
<evidence type="ECO:0000256" key="6">
    <source>
        <dbReference type="ARBA" id="ARBA00022729"/>
    </source>
</evidence>
<dbReference type="Pfam" id="PF07774">
    <property type="entry name" value="EMC1_C"/>
    <property type="match status" value="1"/>
</dbReference>
<evidence type="ECO:0000259" key="12">
    <source>
        <dbReference type="Pfam" id="PF07774"/>
    </source>
</evidence>
<feature type="domain" description="ER membrane protein complex subunit 1 C-terminal" evidence="12">
    <location>
        <begin position="518"/>
        <end position="733"/>
    </location>
</feature>
<evidence type="ECO:0000256" key="8">
    <source>
        <dbReference type="ARBA" id="ARBA00022989"/>
    </source>
</evidence>
<dbReference type="KEGG" id="zmk:HG535_0A00460"/>
<evidence type="ECO:0000313" key="13">
    <source>
        <dbReference type="EMBL" id="QLG70107.1"/>
    </source>
</evidence>
<dbReference type="Proteomes" id="UP000509704">
    <property type="component" value="Chromosome 1"/>
</dbReference>
<gene>
    <name evidence="13" type="ORF">HG535_0A00460</name>
</gene>
<keyword evidence="8" id="KW-1133">Transmembrane helix</keyword>
<dbReference type="InterPro" id="IPR011678">
    <property type="entry name" value="EMC1_C"/>
</dbReference>
<keyword evidence="7" id="KW-0256">Endoplasmic reticulum</keyword>
<dbReference type="AlphaFoldDB" id="A0A7H9AVE5"/>
<keyword evidence="9" id="KW-0472">Membrane</keyword>
<dbReference type="InterPro" id="IPR026895">
    <property type="entry name" value="EMC1"/>
</dbReference>
<dbReference type="PANTHER" id="PTHR21573">
    <property type="entry name" value="ER MEMBRANE PROTEIN COMPLEX SUBUNIT 1"/>
    <property type="match status" value="1"/>
</dbReference>
<dbReference type="InterPro" id="IPR011047">
    <property type="entry name" value="Quinoprotein_ADH-like_sf"/>
</dbReference>
<evidence type="ECO:0000313" key="14">
    <source>
        <dbReference type="Proteomes" id="UP000509704"/>
    </source>
</evidence>
<evidence type="ECO:0000256" key="5">
    <source>
        <dbReference type="ARBA" id="ARBA00022692"/>
    </source>
</evidence>
<evidence type="ECO:0000256" key="7">
    <source>
        <dbReference type="ARBA" id="ARBA00022824"/>
    </source>
</evidence>
<dbReference type="OrthoDB" id="28092at2759"/>
<comment type="subunit">
    <text evidence="3">Component of the ER membrane protein complex (EMC).</text>
</comment>
<keyword evidence="10" id="KW-0325">Glycoprotein</keyword>
<name>A0A7H9AVE5_ZYGMR</name>
<sequence length="737" mass="83984">MVQFLCLIYSLLLGALTVNAVFIEDAFISDWQLENIGRYECVMEDQGQQNLIILSDYESNTLMSFVNETSGTIIFRYPLDFKAIDAMLLEDRSAYVLKDLEGNTYLFDASNGFLLDDKISVETFVSSCIPHSSSVIISNNTLKFMDQDSQLEISQVPLRENFESLKFLYHDNLGSVKFLYSTDDYQYIFESFENGVPKNQWHRDEVVSDVCSYTFVDVPNEALLSKKSELLTEQEFTNVWDAYTYRVSQNWGRFKGFLKENNYSPGKIIMRLMKMDSHSLNYSSDVEFGLAKYLIVASKKGQLSAIDVRNGSKVWQRQTSLEDTIFMDNLSKKSQIISFDKNGSYEIYDISNVTEPVLARKDRVEISSINLISKLSENKYLLQSGNDIKKIFCLGGCVDEPITTVLATHDKKGVHGTIVKSDYQMQDTWEITMSESEEIVAFAKKGDEPISNIGVTLGNRTVLYKYLYPNLASYVVANKKTGNIYVHLVDTVTGELLFSQFHDEKVDIYSPVNMVFGDSWFIYSFFSNEPIPEQRLVVVELYESLHADERVTTASEHYDPFRAVNKPFTISNAYYFPEVIKRMVVSRTKYQITLSAIILELTNGQITYLSKALLNARRQPEVKMTDSDKKEVMAMPYISTLPLNDQFIITHSRALLMGETAELISVATNLESTSIVCDIGHDIFCTKLHPSGQFDTMSPSFEKGKLLATILGLFVLSYFLRPMVESAQLKTQWLVRS</sequence>
<dbReference type="PANTHER" id="PTHR21573:SF0">
    <property type="entry name" value="ER MEMBRANE PROTEIN COMPLEX SUBUNIT 1"/>
    <property type="match status" value="1"/>
</dbReference>